<keyword evidence="7" id="KW-1185">Reference proteome</keyword>
<evidence type="ECO:0000313" key="7">
    <source>
        <dbReference type="Proteomes" id="UP000070444"/>
    </source>
</evidence>
<gene>
    <name evidence="6" type="ORF">CONCODRAFT_22578</name>
</gene>
<dbReference type="GO" id="GO:0050660">
    <property type="term" value="F:flavin adenine dinucleotide binding"/>
    <property type="evidence" value="ECO:0007669"/>
    <property type="project" value="InterPro"/>
</dbReference>
<evidence type="ECO:0000256" key="2">
    <source>
        <dbReference type="ARBA" id="ARBA00010790"/>
    </source>
</evidence>
<dbReference type="InterPro" id="IPR000172">
    <property type="entry name" value="GMC_OxRdtase_N"/>
</dbReference>
<dbReference type="STRING" id="796925.A0A137NXZ5"/>
<reference evidence="6 7" key="1">
    <citation type="journal article" date="2015" name="Genome Biol. Evol.">
        <title>Phylogenomic analyses indicate that early fungi evolved digesting cell walls of algal ancestors of land plants.</title>
        <authorList>
            <person name="Chang Y."/>
            <person name="Wang S."/>
            <person name="Sekimoto S."/>
            <person name="Aerts A.L."/>
            <person name="Choi C."/>
            <person name="Clum A."/>
            <person name="LaButti K.M."/>
            <person name="Lindquist E.A."/>
            <person name="Yee Ngan C."/>
            <person name="Ohm R.A."/>
            <person name="Salamov A.A."/>
            <person name="Grigoriev I.V."/>
            <person name="Spatafora J.W."/>
            <person name="Berbee M.L."/>
        </authorList>
    </citation>
    <scope>NUCLEOTIDE SEQUENCE [LARGE SCALE GENOMIC DNA]</scope>
    <source>
        <strain evidence="6 7">NRRL 28638</strain>
    </source>
</reference>
<dbReference type="Gene3D" id="3.50.50.60">
    <property type="entry name" value="FAD/NAD(P)-binding domain"/>
    <property type="match status" value="1"/>
</dbReference>
<evidence type="ECO:0000256" key="3">
    <source>
        <dbReference type="ARBA" id="ARBA00022630"/>
    </source>
</evidence>
<name>A0A137NXZ5_CONC2</name>
<dbReference type="Pfam" id="PF00732">
    <property type="entry name" value="GMC_oxred_N"/>
    <property type="match status" value="1"/>
</dbReference>
<dbReference type="OrthoDB" id="269227at2759"/>
<keyword evidence="3" id="KW-0285">Flavoprotein</keyword>
<accession>A0A137NXZ5</accession>
<dbReference type="Proteomes" id="UP000070444">
    <property type="component" value="Unassembled WGS sequence"/>
</dbReference>
<proteinExistence type="inferred from homology"/>
<dbReference type="AlphaFoldDB" id="A0A137NXZ5"/>
<feature type="non-terminal residue" evidence="6">
    <location>
        <position position="319"/>
    </location>
</feature>
<evidence type="ECO:0000313" key="6">
    <source>
        <dbReference type="EMBL" id="KXN67582.1"/>
    </source>
</evidence>
<dbReference type="PANTHER" id="PTHR11552:SF147">
    <property type="entry name" value="CHOLINE DEHYDROGENASE, MITOCHONDRIAL"/>
    <property type="match status" value="1"/>
</dbReference>
<dbReference type="EMBL" id="KQ964627">
    <property type="protein sequence ID" value="KXN67582.1"/>
    <property type="molecule type" value="Genomic_DNA"/>
</dbReference>
<dbReference type="SUPFAM" id="SSF54373">
    <property type="entry name" value="FAD-linked reductases, C-terminal domain"/>
    <property type="match status" value="1"/>
</dbReference>
<dbReference type="SUPFAM" id="SSF51905">
    <property type="entry name" value="FAD/NAD(P)-binding domain"/>
    <property type="match status" value="1"/>
</dbReference>
<dbReference type="Gene3D" id="3.30.560.10">
    <property type="entry name" value="Glucose Oxidase, domain 3"/>
    <property type="match status" value="1"/>
</dbReference>
<dbReference type="Pfam" id="PF05199">
    <property type="entry name" value="GMC_oxred_C"/>
    <property type="match status" value="1"/>
</dbReference>
<dbReference type="InterPro" id="IPR036188">
    <property type="entry name" value="FAD/NAD-bd_sf"/>
</dbReference>
<evidence type="ECO:0000259" key="5">
    <source>
        <dbReference type="PROSITE" id="PS00624"/>
    </source>
</evidence>
<protein>
    <recommendedName>
        <fullName evidence="5">Glucose-methanol-choline oxidoreductase N-terminal domain-containing protein</fullName>
    </recommendedName>
</protein>
<keyword evidence="4" id="KW-0274">FAD</keyword>
<dbReference type="InterPro" id="IPR012132">
    <property type="entry name" value="GMC_OxRdtase"/>
</dbReference>
<dbReference type="PROSITE" id="PS00624">
    <property type="entry name" value="GMC_OXRED_2"/>
    <property type="match status" value="1"/>
</dbReference>
<comment type="similarity">
    <text evidence="2">Belongs to the GMC oxidoreductase family.</text>
</comment>
<dbReference type="InterPro" id="IPR007867">
    <property type="entry name" value="GMC_OxRtase_C"/>
</dbReference>
<comment type="cofactor">
    <cofactor evidence="1">
        <name>FAD</name>
        <dbReference type="ChEBI" id="CHEBI:57692"/>
    </cofactor>
</comment>
<sequence>KATRVEFISGEHLYRASPISDKSNTTLPKTFRVCAKKEVIVSSSAFNSPQILMLSGIGNPENLKLLNIEPKVNLPGVSKNLQDHYEIPVNFELDTEWKMMKICKFLADNLDECWIKYLKGYSPYNLARDIFSQTLKSTASSKDTDVMQYVLPTRWFGYTNTMAQDATRFRNHISIVTQLDHINSKKGTLTLKSNDLRDTPNINFNYFQDRGNKDIAKIIFSIRSAHKKIKVTGWKMIETKPSNHLEKYIRENLFSHHACCTNKIGKDSDPEAVLDKDFKVCGVENLRVIDQSLIPYIWGNFPVLATYMLGIKGADAILN</sequence>
<feature type="domain" description="Glucose-methanol-choline oxidoreductase N-terminal" evidence="5">
    <location>
        <begin position="44"/>
        <end position="58"/>
    </location>
</feature>
<evidence type="ECO:0000256" key="4">
    <source>
        <dbReference type="ARBA" id="ARBA00022827"/>
    </source>
</evidence>
<dbReference type="PANTHER" id="PTHR11552">
    <property type="entry name" value="GLUCOSE-METHANOL-CHOLINE GMC OXIDOREDUCTASE"/>
    <property type="match status" value="1"/>
</dbReference>
<dbReference type="GO" id="GO:0016614">
    <property type="term" value="F:oxidoreductase activity, acting on CH-OH group of donors"/>
    <property type="evidence" value="ECO:0007669"/>
    <property type="project" value="InterPro"/>
</dbReference>
<feature type="non-terminal residue" evidence="6">
    <location>
        <position position="1"/>
    </location>
</feature>
<organism evidence="6 7">
    <name type="scientific">Conidiobolus coronatus (strain ATCC 28846 / CBS 209.66 / NRRL 28638)</name>
    <name type="common">Delacroixia coronata</name>
    <dbReference type="NCBI Taxonomy" id="796925"/>
    <lineage>
        <taxon>Eukaryota</taxon>
        <taxon>Fungi</taxon>
        <taxon>Fungi incertae sedis</taxon>
        <taxon>Zoopagomycota</taxon>
        <taxon>Entomophthoromycotina</taxon>
        <taxon>Entomophthoromycetes</taxon>
        <taxon>Entomophthorales</taxon>
        <taxon>Ancylistaceae</taxon>
        <taxon>Conidiobolus</taxon>
    </lineage>
</organism>
<evidence type="ECO:0000256" key="1">
    <source>
        <dbReference type="ARBA" id="ARBA00001974"/>
    </source>
</evidence>